<accession>A0ABU6SV14</accession>
<reference evidence="6 7" key="1">
    <citation type="journal article" date="2023" name="Plants (Basel)">
        <title>Bridging the Gap: Combining Genomics and Transcriptomics Approaches to Understand Stylosanthes scabra, an Orphan Legume from the Brazilian Caatinga.</title>
        <authorList>
            <person name="Ferreira-Neto J.R.C."/>
            <person name="da Silva M.D."/>
            <person name="Binneck E."/>
            <person name="de Melo N.F."/>
            <person name="da Silva R.H."/>
            <person name="de Melo A.L.T.M."/>
            <person name="Pandolfi V."/>
            <person name="Bustamante F.O."/>
            <person name="Brasileiro-Vidal A.C."/>
            <person name="Benko-Iseppon A.M."/>
        </authorList>
    </citation>
    <scope>NUCLEOTIDE SEQUENCE [LARGE SCALE GENOMIC DNA]</scope>
    <source>
        <tissue evidence="6">Leaves</tissue>
    </source>
</reference>
<dbReference type="GO" id="GO:0042409">
    <property type="term" value="F:caffeoyl-CoA O-methyltransferase activity"/>
    <property type="evidence" value="ECO:0007669"/>
    <property type="project" value="UniProtKB-EC"/>
</dbReference>
<dbReference type="PROSITE" id="PS51682">
    <property type="entry name" value="SAM_OMT_I"/>
    <property type="match status" value="1"/>
</dbReference>
<dbReference type="Proteomes" id="UP001341840">
    <property type="component" value="Unassembled WGS sequence"/>
</dbReference>
<dbReference type="CDD" id="cd02440">
    <property type="entry name" value="AdoMet_MTases"/>
    <property type="match status" value="1"/>
</dbReference>
<keyword evidence="3 6" id="KW-0808">Transferase</keyword>
<comment type="similarity">
    <text evidence="5">Belongs to the class I-like SAM-binding methyltransferase superfamily. Cation-dependent O-methyltransferase family.</text>
</comment>
<name>A0ABU6SV14_9FABA</name>
<dbReference type="EC" id="2.1.1.104" evidence="6"/>
<dbReference type="PANTHER" id="PTHR10509">
    <property type="entry name" value="O-METHYLTRANSFERASE-RELATED"/>
    <property type="match status" value="1"/>
</dbReference>
<dbReference type="InterPro" id="IPR050362">
    <property type="entry name" value="Cation-dep_OMT"/>
</dbReference>
<dbReference type="InterPro" id="IPR002935">
    <property type="entry name" value="SAM_O-MeTrfase"/>
</dbReference>
<dbReference type="SUPFAM" id="SSF53335">
    <property type="entry name" value="S-adenosyl-L-methionine-dependent methyltransferases"/>
    <property type="match status" value="1"/>
</dbReference>
<comment type="function">
    <text evidence="1">Methylates caffeoyl-CoA to feruloyl-CoA and 5-hydroxyferuloyl-CoA to sinapoyl-CoA. Plays a role in the synthesis of feruloylated polysaccharides. Involved in the reinforcement of the plant cell wall. Also involved in the responding to wounding or pathogen challenge by the increased formation of cell wall-bound ferulic acid polymers.</text>
</comment>
<dbReference type="Pfam" id="PF01596">
    <property type="entry name" value="Methyltransf_3"/>
    <property type="match status" value="1"/>
</dbReference>
<gene>
    <name evidence="6" type="primary">CCOAOMT5_2</name>
    <name evidence="6" type="ORF">PIB30_085475</name>
</gene>
<evidence type="ECO:0000256" key="5">
    <source>
        <dbReference type="ARBA" id="ARBA00023453"/>
    </source>
</evidence>
<dbReference type="InterPro" id="IPR029063">
    <property type="entry name" value="SAM-dependent_MTases_sf"/>
</dbReference>
<evidence type="ECO:0000256" key="3">
    <source>
        <dbReference type="ARBA" id="ARBA00022679"/>
    </source>
</evidence>
<organism evidence="6 7">
    <name type="scientific">Stylosanthes scabra</name>
    <dbReference type="NCBI Taxonomy" id="79078"/>
    <lineage>
        <taxon>Eukaryota</taxon>
        <taxon>Viridiplantae</taxon>
        <taxon>Streptophyta</taxon>
        <taxon>Embryophyta</taxon>
        <taxon>Tracheophyta</taxon>
        <taxon>Spermatophyta</taxon>
        <taxon>Magnoliopsida</taxon>
        <taxon>eudicotyledons</taxon>
        <taxon>Gunneridae</taxon>
        <taxon>Pentapetalae</taxon>
        <taxon>rosids</taxon>
        <taxon>fabids</taxon>
        <taxon>Fabales</taxon>
        <taxon>Fabaceae</taxon>
        <taxon>Papilionoideae</taxon>
        <taxon>50 kb inversion clade</taxon>
        <taxon>dalbergioids sensu lato</taxon>
        <taxon>Dalbergieae</taxon>
        <taxon>Pterocarpus clade</taxon>
        <taxon>Stylosanthes</taxon>
    </lineage>
</organism>
<evidence type="ECO:0000313" key="7">
    <source>
        <dbReference type="Proteomes" id="UP001341840"/>
    </source>
</evidence>
<keyword evidence="4" id="KW-0949">S-adenosyl-L-methionine</keyword>
<proteinExistence type="inferred from homology"/>
<sequence>MDMRKGEEHPENQICYQKENSHKSLLQSDALYQYILKTSVYPKEHENVKELRQMTENLPCNFMATPADEGQLISMLIKLMNAHKAMEIGVLTGCSLLAIALALPSHGKILAMDIDRKYYELGLPIIEKAGVAHKIDFKEGPALPLLDKLLQDDNNKGTFDFIFVDADKENYLNYHKRVIELVRVGGLIAYDNTLWNGSVAVPPDAPMDEVVKAFRGFVMDSIKLLPLIQGLRFAKFLLVMELLCVAVSFDHSSSVYCH</sequence>
<dbReference type="Gene3D" id="3.40.50.150">
    <property type="entry name" value="Vaccinia Virus protein VP39"/>
    <property type="match status" value="1"/>
</dbReference>
<dbReference type="GO" id="GO:0032259">
    <property type="term" value="P:methylation"/>
    <property type="evidence" value="ECO:0007669"/>
    <property type="project" value="UniProtKB-KW"/>
</dbReference>
<comment type="caution">
    <text evidence="6">The sequence shown here is derived from an EMBL/GenBank/DDBJ whole genome shotgun (WGS) entry which is preliminary data.</text>
</comment>
<dbReference type="EMBL" id="JASCZI010061842">
    <property type="protein sequence ID" value="MED6139608.1"/>
    <property type="molecule type" value="Genomic_DNA"/>
</dbReference>
<evidence type="ECO:0000256" key="1">
    <source>
        <dbReference type="ARBA" id="ARBA00002334"/>
    </source>
</evidence>
<evidence type="ECO:0000313" key="6">
    <source>
        <dbReference type="EMBL" id="MED6139608.1"/>
    </source>
</evidence>
<dbReference type="PANTHER" id="PTHR10509:SF63">
    <property type="entry name" value="CAFFEOYL-COA 3-O-METHYLTRANSFERASE"/>
    <property type="match status" value="1"/>
</dbReference>
<protein>
    <submittedName>
        <fullName evidence="6">Caffeoyl-CoA O-methyltransferase 5</fullName>
        <ecNumber evidence="6">2.1.1.104</ecNumber>
    </submittedName>
</protein>
<keyword evidence="2 6" id="KW-0489">Methyltransferase</keyword>
<keyword evidence="7" id="KW-1185">Reference proteome</keyword>
<evidence type="ECO:0000256" key="2">
    <source>
        <dbReference type="ARBA" id="ARBA00022603"/>
    </source>
</evidence>
<evidence type="ECO:0000256" key="4">
    <source>
        <dbReference type="ARBA" id="ARBA00022691"/>
    </source>
</evidence>